<protein>
    <submittedName>
        <fullName evidence="1">Aminoglycoside nucleotidyltransferase</fullName>
    </submittedName>
</protein>
<sequence>MITEKDAIDLIMLAEELEINVFIDGGWGVDALLGEQTREHQDIDLFVEERQAVRFIHALHQQGFKERTETYSTPQHIVFADADGRTVDLHLFTYTSERKIVFEGAIYPADTFNGEGCIGRKKVSCIPPQAQVAFHTGYVFDENDIKDVLALCYHFHIPIPEEYKPYAK</sequence>
<dbReference type="Proteomes" id="UP000620874">
    <property type="component" value="Unassembled WGS sequence"/>
</dbReference>
<proteinExistence type="predicted"/>
<dbReference type="Gene3D" id="3.30.460.40">
    <property type="match status" value="1"/>
</dbReference>
<reference evidence="1 2" key="1">
    <citation type="submission" date="2020-08" db="EMBL/GenBank/DDBJ databases">
        <title>A Genomic Blueprint of the Chicken Gut Microbiome.</title>
        <authorList>
            <person name="Gilroy R."/>
            <person name="Ravi A."/>
            <person name="Getino M."/>
            <person name="Pursley I."/>
            <person name="Horton D.L."/>
            <person name="Alikhan N.-F."/>
            <person name="Baker D."/>
            <person name="Gharbi K."/>
            <person name="Hall N."/>
            <person name="Watson M."/>
            <person name="Adriaenssens E.M."/>
            <person name="Foster-Nyarko E."/>
            <person name="Jarju S."/>
            <person name="Secka A."/>
            <person name="Antonio M."/>
            <person name="Oren A."/>
            <person name="Chaudhuri R."/>
            <person name="La Ragione R.M."/>
            <person name="Hildebrand F."/>
            <person name="Pallen M.J."/>
        </authorList>
    </citation>
    <scope>NUCLEOTIDE SEQUENCE [LARGE SCALE GENOMIC DNA]</scope>
    <source>
        <strain evidence="1 2">Sa1CVN1</strain>
    </source>
</reference>
<keyword evidence="2" id="KW-1185">Reference proteome</keyword>
<organism evidence="1 2">
    <name type="scientific">Phocaeicola intestinalis</name>
    <dbReference type="NCBI Taxonomy" id="2762212"/>
    <lineage>
        <taxon>Bacteria</taxon>
        <taxon>Pseudomonadati</taxon>
        <taxon>Bacteroidota</taxon>
        <taxon>Bacteroidia</taxon>
        <taxon>Bacteroidales</taxon>
        <taxon>Bacteroidaceae</taxon>
        <taxon>Phocaeicola</taxon>
    </lineage>
</organism>
<dbReference type="InterPro" id="IPR019646">
    <property type="entry name" value="Aminoglyc_AdlTrfase"/>
</dbReference>
<evidence type="ECO:0000313" key="1">
    <source>
        <dbReference type="EMBL" id="MBD8041094.1"/>
    </source>
</evidence>
<dbReference type="EMBL" id="JACSPP010000039">
    <property type="protein sequence ID" value="MBD8041094.1"/>
    <property type="molecule type" value="Genomic_DNA"/>
</dbReference>
<gene>
    <name evidence="1" type="ORF">H9625_11735</name>
</gene>
<dbReference type="RefSeq" id="WP_087212693.1">
    <property type="nucleotide sequence ID" value="NZ_JACSPP010000039.1"/>
</dbReference>
<dbReference type="Pfam" id="PF10706">
    <property type="entry name" value="Aminoglyc_resit"/>
    <property type="match status" value="1"/>
</dbReference>
<name>A0ABR8YAK2_9BACT</name>
<comment type="caution">
    <text evidence="1">The sequence shown here is derived from an EMBL/GenBank/DDBJ whole genome shotgun (WGS) entry which is preliminary data.</text>
</comment>
<accession>A0ABR8YAK2</accession>
<evidence type="ECO:0000313" key="2">
    <source>
        <dbReference type="Proteomes" id="UP000620874"/>
    </source>
</evidence>